<feature type="transmembrane region" description="Helical" evidence="1">
    <location>
        <begin position="430"/>
        <end position="446"/>
    </location>
</feature>
<feature type="transmembrane region" description="Helical" evidence="1">
    <location>
        <begin position="36"/>
        <end position="62"/>
    </location>
</feature>
<evidence type="ECO:0000256" key="1">
    <source>
        <dbReference type="SAM" id="Phobius"/>
    </source>
</evidence>
<dbReference type="RefSeq" id="WP_069185221.1">
    <property type="nucleotide sequence ID" value="NZ_BGZH01000003.1"/>
</dbReference>
<evidence type="ECO:0000313" key="2">
    <source>
        <dbReference type="EMBL" id="GBO85430.1"/>
    </source>
</evidence>
<protein>
    <submittedName>
        <fullName evidence="2">Uncharacterized protein</fullName>
    </submittedName>
</protein>
<feature type="transmembrane region" description="Helical" evidence="1">
    <location>
        <begin position="507"/>
        <end position="529"/>
    </location>
</feature>
<keyword evidence="1" id="KW-0472">Membrane</keyword>
<reference evidence="2 3" key="1">
    <citation type="journal article" date="2019" name="J. Gen. Appl. Microbiol.">
        <title>Aerobic degradation of cis-dichloroethene by the marine bacterium Marinobacter salsuginis strain 5N-3.</title>
        <authorList>
            <person name="Inoue Y."/>
            <person name="Fukunaga Y."/>
            <person name="Katsumata H."/>
            <person name="Ohji S."/>
            <person name="Hosoyama A."/>
            <person name="Mori K."/>
            <person name="Ando K."/>
        </authorList>
    </citation>
    <scope>NUCLEOTIDE SEQUENCE [LARGE SCALE GENOMIC DNA]</scope>
    <source>
        <strain evidence="2 3">5N-3</strain>
    </source>
</reference>
<feature type="transmembrane region" description="Helical" evidence="1">
    <location>
        <begin position="6"/>
        <end position="24"/>
    </location>
</feature>
<comment type="caution">
    <text evidence="2">The sequence shown here is derived from an EMBL/GenBank/DDBJ whole genome shotgun (WGS) entry which is preliminary data.</text>
</comment>
<feature type="transmembrane region" description="Helical" evidence="1">
    <location>
        <begin position="467"/>
        <end position="487"/>
    </location>
</feature>
<gene>
    <name evidence="2" type="ORF">MS5N3_28810</name>
</gene>
<feature type="transmembrane region" description="Helical" evidence="1">
    <location>
        <begin position="382"/>
        <end position="405"/>
    </location>
</feature>
<name>A0A5M3PR76_9GAMM</name>
<proteinExistence type="predicted"/>
<organism evidence="2 3">
    <name type="scientific">Marinobacter salsuginis</name>
    <dbReference type="NCBI Taxonomy" id="418719"/>
    <lineage>
        <taxon>Bacteria</taxon>
        <taxon>Pseudomonadati</taxon>
        <taxon>Pseudomonadota</taxon>
        <taxon>Gammaproteobacteria</taxon>
        <taxon>Pseudomonadales</taxon>
        <taxon>Marinobacteraceae</taxon>
        <taxon>Marinobacter</taxon>
    </lineage>
</organism>
<accession>A0A5M3PR76</accession>
<dbReference type="AlphaFoldDB" id="A0A5M3PR76"/>
<dbReference type="EMBL" id="BGZH01000003">
    <property type="protein sequence ID" value="GBO85430.1"/>
    <property type="molecule type" value="Genomic_DNA"/>
</dbReference>
<keyword evidence="1" id="KW-1133">Transmembrane helix</keyword>
<keyword evidence="1" id="KW-0812">Transmembrane</keyword>
<feature type="transmembrane region" description="Helical" evidence="1">
    <location>
        <begin position="318"/>
        <end position="340"/>
    </location>
</feature>
<dbReference type="Proteomes" id="UP000340077">
    <property type="component" value="Unassembled WGS sequence"/>
</dbReference>
<evidence type="ECO:0000313" key="3">
    <source>
        <dbReference type="Proteomes" id="UP000340077"/>
    </source>
</evidence>
<sequence length="545" mass="61165">MDPVTSVYTASFLFIFLWSFIRFYGLSRPYRAQLKLFWLLAFAYSFYYLLLFVLAVTFLLLASTEVLTLIDNNFGTKLKEAFEGSPELAPPLLSAAFLYKAHDIPFFFKLDTFMVDRLLSAHDLSEDFSHLQVLLETNDFLPSTVEFAANLKMMEDFDVFVSNPLEEPTDLHSGDPMTYWRKVSTLLRFCRVWATEDGDVNRAAQIAELFEEHMRRTGVALHLLRLKLSTETYQEIKHPIEQEKQEALILTSDELNRTTKLVSRYIIADYKKLVSAVSTIAAHLVIYSGPASGKRLEQLSEAGFNGLGSFREMTFHKIVFLLTVVFGISFVVLYGFFLIYSNGENPRLALTSKIATVYALSAMSGGMIGSSRRLMSSKETPWGWYLLAGILGWLAWFGVTMLLYLDVSDSVPMAQQIGGYFATDEWKKQFPWSILPTALAIGIAALSHRNPLSEKLSILSVRISDGVMLGLVLMLAAWLNFMLHLGWKTPFSTKSLFPNNDLNWITLLSSSGVLFVVAFVVGASVISLARSVARSGLATEPDQGS</sequence>
<keyword evidence="3" id="KW-1185">Reference proteome</keyword>